<accession>A0A0F9S573</accession>
<name>A0A0F9S573_9ZZZZ</name>
<dbReference type="AlphaFoldDB" id="A0A0F9S573"/>
<protein>
    <submittedName>
        <fullName evidence="1">Uncharacterized protein</fullName>
    </submittedName>
</protein>
<organism evidence="1">
    <name type="scientific">marine sediment metagenome</name>
    <dbReference type="NCBI Taxonomy" id="412755"/>
    <lineage>
        <taxon>unclassified sequences</taxon>
        <taxon>metagenomes</taxon>
        <taxon>ecological metagenomes</taxon>
    </lineage>
</organism>
<gene>
    <name evidence="1" type="ORF">LCGC14_0513660</name>
</gene>
<evidence type="ECO:0000313" key="1">
    <source>
        <dbReference type="EMBL" id="KKN62229.1"/>
    </source>
</evidence>
<sequence length="203" mass="23603">MNAEAKYTGIIFQGWGVKAVLEGRKTNTRRTQGLDFINQHPNDWQLHDVVEGTFLFRNPNGGSFTARCPYGQVGDRLWVRETFSYKPVEMGSYTEWRLIYRADDPNEMDRDNWKPSIHMKRIDSRITLEITGVKVERIQDISEGESIAEGSQIPCDQLPPSCRQAVWTERQQFSKIWDSINAKRGYGWDVNPWVWALTFKVVE</sequence>
<proteinExistence type="predicted"/>
<comment type="caution">
    <text evidence="1">The sequence shown here is derived from an EMBL/GenBank/DDBJ whole genome shotgun (WGS) entry which is preliminary data.</text>
</comment>
<dbReference type="EMBL" id="LAZR01000631">
    <property type="protein sequence ID" value="KKN62229.1"/>
    <property type="molecule type" value="Genomic_DNA"/>
</dbReference>
<reference evidence="1" key="1">
    <citation type="journal article" date="2015" name="Nature">
        <title>Complex archaea that bridge the gap between prokaryotes and eukaryotes.</title>
        <authorList>
            <person name="Spang A."/>
            <person name="Saw J.H."/>
            <person name="Jorgensen S.L."/>
            <person name="Zaremba-Niedzwiedzka K."/>
            <person name="Martijn J."/>
            <person name="Lind A.E."/>
            <person name="van Eijk R."/>
            <person name="Schleper C."/>
            <person name="Guy L."/>
            <person name="Ettema T.J."/>
        </authorList>
    </citation>
    <scope>NUCLEOTIDE SEQUENCE</scope>
</reference>